<dbReference type="AlphaFoldDB" id="A0A9D4EQD3"/>
<protein>
    <submittedName>
        <fullName evidence="2">Uncharacterized protein</fullName>
    </submittedName>
</protein>
<reference evidence="2" key="1">
    <citation type="journal article" date="2019" name="bioRxiv">
        <title>The Genome of the Zebra Mussel, Dreissena polymorpha: A Resource for Invasive Species Research.</title>
        <authorList>
            <person name="McCartney M.A."/>
            <person name="Auch B."/>
            <person name="Kono T."/>
            <person name="Mallez S."/>
            <person name="Zhang Y."/>
            <person name="Obille A."/>
            <person name="Becker A."/>
            <person name="Abrahante J.E."/>
            <person name="Garbe J."/>
            <person name="Badalamenti J.P."/>
            <person name="Herman A."/>
            <person name="Mangelson H."/>
            <person name="Liachko I."/>
            <person name="Sullivan S."/>
            <person name="Sone E.D."/>
            <person name="Koren S."/>
            <person name="Silverstein K.A.T."/>
            <person name="Beckman K.B."/>
            <person name="Gohl D.M."/>
        </authorList>
    </citation>
    <scope>NUCLEOTIDE SEQUENCE</scope>
    <source>
        <strain evidence="2">Duluth1</strain>
        <tissue evidence="2">Whole animal</tissue>
    </source>
</reference>
<evidence type="ECO:0000313" key="2">
    <source>
        <dbReference type="EMBL" id="KAH3784914.1"/>
    </source>
</evidence>
<sequence length="109" mass="12565">MDHLFLWCLRGLILEFLICFVNYDHPFHVYNREAAENEQRGSILTEGPPIFIYNVGKDVLRTCQNVVRSDPNYLYDATPIESVSSPSNPFSDRPIPSALRLKYDLISCK</sequence>
<comment type="caution">
    <text evidence="2">The sequence shown here is derived from an EMBL/GenBank/DDBJ whole genome shotgun (WGS) entry which is preliminary data.</text>
</comment>
<proteinExistence type="predicted"/>
<reference evidence="2" key="2">
    <citation type="submission" date="2020-11" db="EMBL/GenBank/DDBJ databases">
        <authorList>
            <person name="McCartney M.A."/>
            <person name="Auch B."/>
            <person name="Kono T."/>
            <person name="Mallez S."/>
            <person name="Becker A."/>
            <person name="Gohl D.M."/>
            <person name="Silverstein K.A.T."/>
            <person name="Koren S."/>
            <person name="Bechman K.B."/>
            <person name="Herman A."/>
            <person name="Abrahante J.E."/>
            <person name="Garbe J."/>
        </authorList>
    </citation>
    <scope>NUCLEOTIDE SEQUENCE</scope>
    <source>
        <strain evidence="2">Duluth1</strain>
        <tissue evidence="2">Whole animal</tissue>
    </source>
</reference>
<evidence type="ECO:0000313" key="3">
    <source>
        <dbReference type="Proteomes" id="UP000828390"/>
    </source>
</evidence>
<dbReference type="EMBL" id="JAIWYP010000008">
    <property type="protein sequence ID" value="KAH3784914.1"/>
    <property type="molecule type" value="Genomic_DNA"/>
</dbReference>
<keyword evidence="3" id="KW-1185">Reference proteome</keyword>
<dbReference type="Proteomes" id="UP000828390">
    <property type="component" value="Unassembled WGS sequence"/>
</dbReference>
<gene>
    <name evidence="2" type="ORF">DPMN_162986</name>
</gene>
<name>A0A9D4EQD3_DREPO</name>
<organism evidence="2 3">
    <name type="scientific">Dreissena polymorpha</name>
    <name type="common">Zebra mussel</name>
    <name type="synonym">Mytilus polymorpha</name>
    <dbReference type="NCBI Taxonomy" id="45954"/>
    <lineage>
        <taxon>Eukaryota</taxon>
        <taxon>Metazoa</taxon>
        <taxon>Spiralia</taxon>
        <taxon>Lophotrochozoa</taxon>
        <taxon>Mollusca</taxon>
        <taxon>Bivalvia</taxon>
        <taxon>Autobranchia</taxon>
        <taxon>Heteroconchia</taxon>
        <taxon>Euheterodonta</taxon>
        <taxon>Imparidentia</taxon>
        <taxon>Neoheterodontei</taxon>
        <taxon>Myida</taxon>
        <taxon>Dreissenoidea</taxon>
        <taxon>Dreissenidae</taxon>
        <taxon>Dreissena</taxon>
    </lineage>
</organism>
<feature type="signal peptide" evidence="1">
    <location>
        <begin position="1"/>
        <end position="23"/>
    </location>
</feature>
<accession>A0A9D4EQD3</accession>
<keyword evidence="1" id="KW-0732">Signal</keyword>
<feature type="chain" id="PRO_5039214590" evidence="1">
    <location>
        <begin position="24"/>
        <end position="109"/>
    </location>
</feature>
<evidence type="ECO:0000256" key="1">
    <source>
        <dbReference type="SAM" id="SignalP"/>
    </source>
</evidence>